<sequence length="317" mass="36686">MSKSNPSSSWIAQFKPGDRVEVSFDDPGFRGSWFAGTVIRREAKNPNRYIVEYDQLYEDEFGEKLLQETLDWIQLRPPPPPEKKKKVQFKFGDKVEAFHSDGWWEGAITAEHSGGKFAVFLRGSKEQIVFEEKDLRLPVQWVKGKWEPRFEQVQREKEMAFVLVRNVSTSLNRFINMQRSLEKTGTRPSKVAKRESSSEPKADSNCPKEVMKFTQGIQVEVTTEDDGFKGAWFAATIIEPSGEDEYLIEYKTLTNDDDTEFLREDIRACNIRPCPPEITVVDGFEVMDEVDAYYNEAWWVGVIAKILINCNYVVYFK</sequence>
<dbReference type="PANTHER" id="PTHR31917:SF80">
    <property type="entry name" value="AGENET DOMAIN-CONTAINING PROTEIN-RELATED"/>
    <property type="match status" value="1"/>
</dbReference>
<dbReference type="PANTHER" id="PTHR31917">
    <property type="entry name" value="AGENET DOMAIN-CONTAINING PROTEIN-RELATED"/>
    <property type="match status" value="1"/>
</dbReference>
<dbReference type="AlphaFoldDB" id="A0AAV0IXX0"/>
<dbReference type="Proteomes" id="UP001154282">
    <property type="component" value="Unassembled WGS sequence"/>
</dbReference>
<dbReference type="InterPro" id="IPR008395">
    <property type="entry name" value="Agenet-like_dom"/>
</dbReference>
<dbReference type="Pfam" id="PF05641">
    <property type="entry name" value="Agenet"/>
    <property type="match status" value="3"/>
</dbReference>
<name>A0AAV0IXX0_9ROSI</name>
<evidence type="ECO:0000313" key="3">
    <source>
        <dbReference type="EMBL" id="CAI0402357.1"/>
    </source>
</evidence>
<evidence type="ECO:0000313" key="4">
    <source>
        <dbReference type="Proteomes" id="UP001154282"/>
    </source>
</evidence>
<evidence type="ECO:0000259" key="2">
    <source>
        <dbReference type="SMART" id="SM00743"/>
    </source>
</evidence>
<dbReference type="InterPro" id="IPR014002">
    <property type="entry name" value="Agenet_dom_plant"/>
</dbReference>
<proteinExistence type="predicted"/>
<protein>
    <recommendedName>
        <fullName evidence="2">Agenet domain-containing protein</fullName>
    </recommendedName>
</protein>
<organism evidence="3 4">
    <name type="scientific">Linum tenue</name>
    <dbReference type="NCBI Taxonomy" id="586396"/>
    <lineage>
        <taxon>Eukaryota</taxon>
        <taxon>Viridiplantae</taxon>
        <taxon>Streptophyta</taxon>
        <taxon>Embryophyta</taxon>
        <taxon>Tracheophyta</taxon>
        <taxon>Spermatophyta</taxon>
        <taxon>Magnoliopsida</taxon>
        <taxon>eudicotyledons</taxon>
        <taxon>Gunneridae</taxon>
        <taxon>Pentapetalae</taxon>
        <taxon>rosids</taxon>
        <taxon>fabids</taxon>
        <taxon>Malpighiales</taxon>
        <taxon>Linaceae</taxon>
        <taxon>Linum</taxon>
    </lineage>
</organism>
<dbReference type="CDD" id="cd20406">
    <property type="entry name" value="Tudor_Agenet_AtDUF_rpt2_4"/>
    <property type="match status" value="2"/>
</dbReference>
<accession>A0AAV0IXX0</accession>
<dbReference type="EMBL" id="CAMGYJ010000004">
    <property type="protein sequence ID" value="CAI0402357.1"/>
    <property type="molecule type" value="Genomic_DNA"/>
</dbReference>
<feature type="domain" description="Agenet" evidence="2">
    <location>
        <begin position="12"/>
        <end position="83"/>
    </location>
</feature>
<feature type="region of interest" description="Disordered" evidence="1">
    <location>
        <begin position="183"/>
        <end position="205"/>
    </location>
</feature>
<feature type="domain" description="Agenet" evidence="2">
    <location>
        <begin position="87"/>
        <end position="143"/>
    </location>
</feature>
<reference evidence="3" key="1">
    <citation type="submission" date="2022-08" db="EMBL/GenBank/DDBJ databases">
        <authorList>
            <person name="Gutierrez-Valencia J."/>
        </authorList>
    </citation>
    <scope>NUCLEOTIDE SEQUENCE</scope>
</reference>
<feature type="domain" description="Agenet" evidence="2">
    <location>
        <begin position="211"/>
        <end position="279"/>
    </location>
</feature>
<comment type="caution">
    <text evidence="3">The sequence shown here is derived from an EMBL/GenBank/DDBJ whole genome shotgun (WGS) entry which is preliminary data.</text>
</comment>
<keyword evidence="4" id="KW-1185">Reference proteome</keyword>
<dbReference type="Gene3D" id="2.30.30.140">
    <property type="match status" value="2"/>
</dbReference>
<feature type="compositionally biased region" description="Basic and acidic residues" evidence="1">
    <location>
        <begin position="192"/>
        <end position="202"/>
    </location>
</feature>
<dbReference type="CDD" id="cd20405">
    <property type="entry name" value="Tudor_Agenet_AtDUF_rpt1_3"/>
    <property type="match status" value="2"/>
</dbReference>
<dbReference type="SMART" id="SM00743">
    <property type="entry name" value="Agenet"/>
    <property type="match status" value="3"/>
</dbReference>
<evidence type="ECO:0000256" key="1">
    <source>
        <dbReference type="SAM" id="MobiDB-lite"/>
    </source>
</evidence>
<gene>
    <name evidence="3" type="ORF">LITE_LOCUS11560</name>
</gene>